<evidence type="ECO:0000256" key="2">
    <source>
        <dbReference type="ARBA" id="ARBA00022630"/>
    </source>
</evidence>
<keyword evidence="2" id="KW-0285">Flavoprotein</keyword>
<dbReference type="EC" id="1.3.1.34" evidence="6"/>
<comment type="cofactor">
    <cofactor evidence="1">
        <name>FMN</name>
        <dbReference type="ChEBI" id="CHEBI:58210"/>
    </cofactor>
</comment>
<dbReference type="HOGENOM" id="CLU_2342977_0_0_4"/>
<dbReference type="KEGG" id="jag:GJA_5159"/>
<dbReference type="Proteomes" id="UP000027604">
    <property type="component" value="Chromosome I"/>
</dbReference>
<dbReference type="RefSeq" id="WP_038497492.1">
    <property type="nucleotide sequence ID" value="NZ_BCTH01000097.1"/>
</dbReference>
<dbReference type="STRING" id="1349767.GJA_5159"/>
<evidence type="ECO:0000256" key="4">
    <source>
        <dbReference type="ARBA" id="ARBA00023002"/>
    </source>
</evidence>
<dbReference type="PANTHER" id="PTHR42917:SF2">
    <property type="entry name" value="2,4-DIENOYL-COA REDUCTASE [(2E)-ENOYL-COA-PRODUCING]"/>
    <property type="match status" value="1"/>
</dbReference>
<dbReference type="GO" id="GO:0008670">
    <property type="term" value="F:2,4-dienoyl-CoA reductase (NADPH) activity"/>
    <property type="evidence" value="ECO:0007669"/>
    <property type="project" value="UniProtKB-EC"/>
</dbReference>
<protein>
    <submittedName>
        <fullName evidence="6">2,4-dienoyl-CoA reductase FadH domain protein</fullName>
        <ecNumber evidence="6">1.3.1.34</ecNumber>
    </submittedName>
</protein>
<dbReference type="AlphaFoldDB" id="W0VCW3"/>
<evidence type="ECO:0000256" key="1">
    <source>
        <dbReference type="ARBA" id="ARBA00001917"/>
    </source>
</evidence>
<feature type="region of interest" description="Disordered" evidence="5">
    <location>
        <begin position="76"/>
        <end position="97"/>
    </location>
</feature>
<feature type="compositionally biased region" description="Low complexity" evidence="5">
    <location>
        <begin position="84"/>
        <end position="97"/>
    </location>
</feature>
<keyword evidence="4 6" id="KW-0560">Oxidoreductase</keyword>
<proteinExistence type="predicted"/>
<dbReference type="PANTHER" id="PTHR42917">
    <property type="entry name" value="2,4-DIENOYL-COA REDUCTASE"/>
    <property type="match status" value="1"/>
</dbReference>
<keyword evidence="7" id="KW-1185">Reference proteome</keyword>
<keyword evidence="3" id="KW-0288">FMN</keyword>
<dbReference type="SUPFAM" id="SSF51395">
    <property type="entry name" value="FMN-linked oxidoreductases"/>
    <property type="match status" value="1"/>
</dbReference>
<dbReference type="InterPro" id="IPR013785">
    <property type="entry name" value="Aldolase_TIM"/>
</dbReference>
<dbReference type="GO" id="GO:0033543">
    <property type="term" value="P:fatty acid beta-oxidation, unsaturated, even number, reductase/isomerase pathway"/>
    <property type="evidence" value="ECO:0007669"/>
    <property type="project" value="TreeGrafter"/>
</dbReference>
<dbReference type="Gene3D" id="3.20.20.70">
    <property type="entry name" value="Aldolase class I"/>
    <property type="match status" value="1"/>
</dbReference>
<evidence type="ECO:0000313" key="7">
    <source>
        <dbReference type="Proteomes" id="UP000027604"/>
    </source>
</evidence>
<organism evidence="6 7">
    <name type="scientific">Janthinobacterium agaricidamnosum NBRC 102515 = DSM 9628</name>
    <dbReference type="NCBI Taxonomy" id="1349767"/>
    <lineage>
        <taxon>Bacteria</taxon>
        <taxon>Pseudomonadati</taxon>
        <taxon>Pseudomonadota</taxon>
        <taxon>Betaproteobacteria</taxon>
        <taxon>Burkholderiales</taxon>
        <taxon>Oxalobacteraceae</taxon>
        <taxon>Janthinobacterium</taxon>
    </lineage>
</organism>
<dbReference type="InterPro" id="IPR051793">
    <property type="entry name" value="NADH:flavin_oxidoreductase"/>
</dbReference>
<dbReference type="eggNOG" id="COG1902">
    <property type="taxonomic scope" value="Bacteria"/>
</dbReference>
<evidence type="ECO:0000256" key="3">
    <source>
        <dbReference type="ARBA" id="ARBA00022643"/>
    </source>
</evidence>
<evidence type="ECO:0000313" key="6">
    <source>
        <dbReference type="EMBL" id="CDG85756.1"/>
    </source>
</evidence>
<dbReference type="EMBL" id="HG322949">
    <property type="protein sequence ID" value="CDG85756.1"/>
    <property type="molecule type" value="Genomic_DNA"/>
</dbReference>
<reference evidence="6 7" key="1">
    <citation type="journal article" date="2015" name="Genome Announc.">
        <title>Genome Sequence of Mushroom Soft-Rot Pathogen Janthinobacterium agaricidamnosum.</title>
        <authorList>
            <person name="Graupner K."/>
            <person name="Lackner G."/>
            <person name="Hertweck C."/>
        </authorList>
    </citation>
    <scope>NUCLEOTIDE SEQUENCE [LARGE SCALE GENOMIC DNA]</scope>
    <source>
        <strain evidence="7">NBRC 102515 / DSM 9628</strain>
    </source>
</reference>
<sequence length="97" mass="10571">MRNRVIMGSMHSGLEDRFYHYGKLAAFYRTRARGGAGLIVTGGIAPNRSGWLLPFGGTLNFLGDVLNHRRVTRACRPSSRRCRAAPSPAWPAASGAK</sequence>
<accession>W0VCW3</accession>
<gene>
    <name evidence="6" type="primary">fadH</name>
    <name evidence="6" type="ORF">GJA_5159</name>
</gene>
<dbReference type="PATRIC" id="fig|1349767.4.peg.1763"/>
<evidence type="ECO:0000256" key="5">
    <source>
        <dbReference type="SAM" id="MobiDB-lite"/>
    </source>
</evidence>
<name>W0VCW3_9BURK</name>